<reference evidence="2 3" key="1">
    <citation type="submission" date="2014-04" db="EMBL/GenBank/DDBJ databases">
        <authorList>
            <consortium name="DOE Joint Genome Institute"/>
            <person name="Kuo A."/>
            <person name="Girlanda M."/>
            <person name="Perotto S."/>
            <person name="Kohler A."/>
            <person name="Nagy L.G."/>
            <person name="Floudas D."/>
            <person name="Copeland A."/>
            <person name="Barry K.W."/>
            <person name="Cichocki N."/>
            <person name="Veneault-Fourrey C."/>
            <person name="LaButti K."/>
            <person name="Lindquist E.A."/>
            <person name="Lipzen A."/>
            <person name="Lundell T."/>
            <person name="Morin E."/>
            <person name="Murat C."/>
            <person name="Sun H."/>
            <person name="Tunlid A."/>
            <person name="Henrissat B."/>
            <person name="Grigoriev I.V."/>
            <person name="Hibbett D.S."/>
            <person name="Martin F."/>
            <person name="Nordberg H.P."/>
            <person name="Cantor M.N."/>
            <person name="Hua S.X."/>
        </authorList>
    </citation>
    <scope>NUCLEOTIDE SEQUENCE [LARGE SCALE GENOMIC DNA]</scope>
    <source>
        <strain evidence="2 3">MUT 4182</strain>
    </source>
</reference>
<dbReference type="HOGENOM" id="CLU_039434_0_1_1"/>
<name>A0A0C3QC79_9AGAM</name>
<reference evidence="3" key="2">
    <citation type="submission" date="2015-01" db="EMBL/GenBank/DDBJ databases">
        <title>Evolutionary Origins and Diversification of the Mycorrhizal Mutualists.</title>
        <authorList>
            <consortium name="DOE Joint Genome Institute"/>
            <consortium name="Mycorrhizal Genomics Consortium"/>
            <person name="Kohler A."/>
            <person name="Kuo A."/>
            <person name="Nagy L.G."/>
            <person name="Floudas D."/>
            <person name="Copeland A."/>
            <person name="Barry K.W."/>
            <person name="Cichocki N."/>
            <person name="Veneault-Fourrey C."/>
            <person name="LaButti K."/>
            <person name="Lindquist E.A."/>
            <person name="Lipzen A."/>
            <person name="Lundell T."/>
            <person name="Morin E."/>
            <person name="Murat C."/>
            <person name="Riley R."/>
            <person name="Ohm R."/>
            <person name="Sun H."/>
            <person name="Tunlid A."/>
            <person name="Henrissat B."/>
            <person name="Grigoriev I.V."/>
            <person name="Hibbett D.S."/>
            <person name="Martin F."/>
        </authorList>
    </citation>
    <scope>NUCLEOTIDE SEQUENCE [LARGE SCALE GENOMIC DNA]</scope>
    <source>
        <strain evidence="3">MUT 4182</strain>
    </source>
</reference>
<dbReference type="Proteomes" id="UP000054248">
    <property type="component" value="Unassembled WGS sequence"/>
</dbReference>
<gene>
    <name evidence="2" type="ORF">M407DRAFT_245000</name>
</gene>
<dbReference type="SUPFAM" id="SSF56399">
    <property type="entry name" value="ADP-ribosylation"/>
    <property type="match status" value="1"/>
</dbReference>
<dbReference type="OrthoDB" id="9514740at2759"/>
<evidence type="ECO:0000256" key="1">
    <source>
        <dbReference type="SAM" id="MobiDB-lite"/>
    </source>
</evidence>
<proteinExistence type="predicted"/>
<feature type="compositionally biased region" description="Low complexity" evidence="1">
    <location>
        <begin position="13"/>
        <end position="39"/>
    </location>
</feature>
<accession>A0A0C3QC79</accession>
<keyword evidence="3" id="KW-1185">Reference proteome</keyword>
<dbReference type="PANTHER" id="PTHR31681">
    <property type="entry name" value="C2H2-LIKE ZINC FINGER PROTEIN"/>
    <property type="match status" value="1"/>
</dbReference>
<dbReference type="Gene3D" id="3.90.228.10">
    <property type="match status" value="1"/>
</dbReference>
<sequence length="319" mass="35052">MPYQNTGYGGQGYPPNWQQQQQWQQAGYGQQQQILAAPAPQAPPQPPPGKPCKIPNCNGTEHTPGSKYCSNKCRKAAVKQGLEVACLMCKELPKAGKRHFCGKACAEKADKNAPILLDVPKSDPKFADIVKQFNDTWQGTNKMTVHRICKVVNAKAVEDRFQAYRQKVEKAGNWVSQGKTAGNENRRWHGTVRECTVGDDPNKLDMCTSTTCRLCCVIRTSFDMKYVAVGVYGLGIYTSAFSSTSHGYTRVATKGSPYRAMFLTRIVTGKEHIFTSGVTDSNARAPPAGYDSVAVCAKHSALIVFQNEAICPSWLVLYS</sequence>
<organism evidence="2 3">
    <name type="scientific">Tulasnella calospora MUT 4182</name>
    <dbReference type="NCBI Taxonomy" id="1051891"/>
    <lineage>
        <taxon>Eukaryota</taxon>
        <taxon>Fungi</taxon>
        <taxon>Dikarya</taxon>
        <taxon>Basidiomycota</taxon>
        <taxon>Agaricomycotina</taxon>
        <taxon>Agaricomycetes</taxon>
        <taxon>Cantharellales</taxon>
        <taxon>Tulasnellaceae</taxon>
        <taxon>Tulasnella</taxon>
    </lineage>
</organism>
<feature type="compositionally biased region" description="Pro residues" evidence="1">
    <location>
        <begin position="40"/>
        <end position="50"/>
    </location>
</feature>
<evidence type="ECO:0000313" key="2">
    <source>
        <dbReference type="EMBL" id="KIO22906.1"/>
    </source>
</evidence>
<protein>
    <submittedName>
        <fullName evidence="2">Uncharacterized protein</fullName>
    </submittedName>
</protein>
<dbReference type="PANTHER" id="PTHR31681:SF3">
    <property type="entry name" value="OS04G0690100 PROTEIN"/>
    <property type="match status" value="1"/>
</dbReference>
<feature type="region of interest" description="Disordered" evidence="1">
    <location>
        <begin position="1"/>
        <end position="52"/>
    </location>
</feature>
<evidence type="ECO:0000313" key="3">
    <source>
        <dbReference type="Proteomes" id="UP000054248"/>
    </source>
</evidence>
<dbReference type="AlphaFoldDB" id="A0A0C3QC79"/>
<dbReference type="STRING" id="1051891.A0A0C3QC79"/>
<dbReference type="EMBL" id="KN823098">
    <property type="protein sequence ID" value="KIO22906.1"/>
    <property type="molecule type" value="Genomic_DNA"/>
</dbReference>